<keyword evidence="3" id="KW-1185">Reference proteome</keyword>
<name>A0A8C2WYA6_CYCLU</name>
<dbReference type="AlphaFoldDB" id="A0A8C2WYA6"/>
<reference evidence="2" key="2">
    <citation type="submission" date="2025-09" db="UniProtKB">
        <authorList>
            <consortium name="Ensembl"/>
        </authorList>
    </citation>
    <scope>IDENTIFICATION</scope>
</reference>
<feature type="compositionally biased region" description="Basic and acidic residues" evidence="1">
    <location>
        <begin position="93"/>
        <end position="108"/>
    </location>
</feature>
<dbReference type="GeneTree" id="ENSGT01120000273084"/>
<dbReference type="Ensembl" id="ENSCLMT00005011054.1">
    <property type="protein sequence ID" value="ENSCLMP00005010212.1"/>
    <property type="gene ID" value="ENSCLMG00005005668.1"/>
</dbReference>
<accession>A0A8C2WYA6</accession>
<feature type="compositionally biased region" description="Polar residues" evidence="1">
    <location>
        <begin position="78"/>
        <end position="89"/>
    </location>
</feature>
<reference evidence="2" key="1">
    <citation type="submission" date="2025-08" db="UniProtKB">
        <authorList>
            <consortium name="Ensembl"/>
        </authorList>
    </citation>
    <scope>IDENTIFICATION</scope>
</reference>
<proteinExistence type="predicted"/>
<protein>
    <submittedName>
        <fullName evidence="2">Uncharacterized protein</fullName>
    </submittedName>
</protein>
<feature type="region of interest" description="Disordered" evidence="1">
    <location>
        <begin position="1"/>
        <end position="23"/>
    </location>
</feature>
<evidence type="ECO:0000256" key="1">
    <source>
        <dbReference type="SAM" id="MobiDB-lite"/>
    </source>
</evidence>
<evidence type="ECO:0000313" key="3">
    <source>
        <dbReference type="Proteomes" id="UP000694565"/>
    </source>
</evidence>
<dbReference type="Proteomes" id="UP000694565">
    <property type="component" value="Unplaced"/>
</dbReference>
<feature type="region of interest" description="Disordered" evidence="1">
    <location>
        <begin position="78"/>
        <end position="108"/>
    </location>
</feature>
<sequence length="182" mass="19365">MGAKQSSPAAIPAANGRTRAYSGSDTALQTTAGVCGTMAYSASVALVQHQPAPRSQGQICGGALGPEPSPALTFRTASGAYNSQESGGSSPEEADRERPGGGHEVPDCKRARDRLGWSQCHHEVFRMSHVLESMLRLHSFYMTCHLADAFLSKPCKCIFVGLFLLPKSLLSICLSRRCGLIL</sequence>
<evidence type="ECO:0000313" key="2">
    <source>
        <dbReference type="Ensembl" id="ENSCLMP00005010212.1"/>
    </source>
</evidence>
<organism evidence="2 3">
    <name type="scientific">Cyclopterus lumpus</name>
    <name type="common">Lumpsucker</name>
    <dbReference type="NCBI Taxonomy" id="8103"/>
    <lineage>
        <taxon>Eukaryota</taxon>
        <taxon>Metazoa</taxon>
        <taxon>Chordata</taxon>
        <taxon>Craniata</taxon>
        <taxon>Vertebrata</taxon>
        <taxon>Euteleostomi</taxon>
        <taxon>Actinopterygii</taxon>
        <taxon>Neopterygii</taxon>
        <taxon>Teleostei</taxon>
        <taxon>Neoteleostei</taxon>
        <taxon>Acanthomorphata</taxon>
        <taxon>Eupercaria</taxon>
        <taxon>Perciformes</taxon>
        <taxon>Cottioidei</taxon>
        <taxon>Cottales</taxon>
        <taxon>Cyclopteridae</taxon>
        <taxon>Cyclopterus</taxon>
    </lineage>
</organism>